<name>K9U4M8_CHRTP</name>
<sequence>MRIAIDARHISKGGIGEYIREILNRITHEKNLSFLVIAINEEDFSTIKALKLEGVNIIRGPKMFSIREQIWLAKFCRTYKPDIFFSPHVTFPIFSSCSKVLTVHDTIWLNYPQYATSQLARLYFLVMLKLAAWKCKRIICISKSTASDFSHWTGVNSNRIEIIYNGVNLTREHPNISQQLDLPYFVYVGNWKPWKRVPDLIAAFELVDAACANQKVRPKLILAGRHNYNHSDDIASRIQSSTAKEYIQVLGELNRSQLNSLIAGSIALVNPSEYEGFGLTLVEAMALGTAVIAANGGSVPEVMGNAGILVQPRDVNSLSHAMLSVMNNAELRNTLTECGKNKVNEFSWEKTAQLTLNVLLDAGK</sequence>
<dbReference type="InterPro" id="IPR001296">
    <property type="entry name" value="Glyco_trans_1"/>
</dbReference>
<dbReference type="CDD" id="cd03809">
    <property type="entry name" value="GT4_MtfB-like"/>
    <property type="match status" value="1"/>
</dbReference>
<dbReference type="OrthoDB" id="9797829at2"/>
<dbReference type="SUPFAM" id="SSF53756">
    <property type="entry name" value="UDP-Glycosyltransferase/glycogen phosphorylase"/>
    <property type="match status" value="1"/>
</dbReference>
<dbReference type="InParanoid" id="K9U4M8"/>
<dbReference type="AlphaFoldDB" id="K9U4M8"/>
<dbReference type="eggNOG" id="COG0438">
    <property type="taxonomic scope" value="Bacteria"/>
</dbReference>
<dbReference type="InterPro" id="IPR028098">
    <property type="entry name" value="Glyco_trans_4-like_N"/>
</dbReference>
<dbReference type="PANTHER" id="PTHR46401">
    <property type="entry name" value="GLYCOSYLTRANSFERASE WBBK-RELATED"/>
    <property type="match status" value="1"/>
</dbReference>
<dbReference type="GO" id="GO:0016757">
    <property type="term" value="F:glycosyltransferase activity"/>
    <property type="evidence" value="ECO:0007669"/>
    <property type="project" value="InterPro"/>
</dbReference>
<keyword evidence="1 4" id="KW-0808">Transferase</keyword>
<organism evidence="4 5">
    <name type="scientific">Chroococcidiopsis thermalis (strain PCC 7203)</name>
    <dbReference type="NCBI Taxonomy" id="251229"/>
    <lineage>
        <taxon>Bacteria</taxon>
        <taxon>Bacillati</taxon>
        <taxon>Cyanobacteriota</taxon>
        <taxon>Cyanophyceae</taxon>
        <taxon>Chroococcidiopsidales</taxon>
        <taxon>Chroococcidiopsidaceae</taxon>
        <taxon>Chroococcidiopsis</taxon>
    </lineage>
</organism>
<dbReference type="KEGG" id="cthe:Chro_4676"/>
<protein>
    <submittedName>
        <fullName evidence="4">Glycosyl transferase group 1</fullName>
    </submittedName>
</protein>
<dbReference type="Gene3D" id="3.40.50.2000">
    <property type="entry name" value="Glycogen Phosphorylase B"/>
    <property type="match status" value="2"/>
</dbReference>
<dbReference type="Proteomes" id="UP000010384">
    <property type="component" value="Chromosome"/>
</dbReference>
<evidence type="ECO:0000259" key="3">
    <source>
        <dbReference type="Pfam" id="PF13439"/>
    </source>
</evidence>
<dbReference type="PANTHER" id="PTHR46401:SF2">
    <property type="entry name" value="GLYCOSYLTRANSFERASE WBBK-RELATED"/>
    <property type="match status" value="1"/>
</dbReference>
<feature type="domain" description="Glycosyltransferase subfamily 4-like N-terminal" evidence="3">
    <location>
        <begin position="62"/>
        <end position="171"/>
    </location>
</feature>
<evidence type="ECO:0000256" key="1">
    <source>
        <dbReference type="ARBA" id="ARBA00022679"/>
    </source>
</evidence>
<dbReference type="Pfam" id="PF00534">
    <property type="entry name" value="Glycos_transf_1"/>
    <property type="match status" value="1"/>
</dbReference>
<evidence type="ECO:0000313" key="5">
    <source>
        <dbReference type="Proteomes" id="UP000010384"/>
    </source>
</evidence>
<dbReference type="Pfam" id="PF13439">
    <property type="entry name" value="Glyco_transf_4"/>
    <property type="match status" value="1"/>
</dbReference>
<evidence type="ECO:0000313" key="4">
    <source>
        <dbReference type="EMBL" id="AFY90062.1"/>
    </source>
</evidence>
<evidence type="ECO:0000259" key="2">
    <source>
        <dbReference type="Pfam" id="PF00534"/>
    </source>
</evidence>
<feature type="domain" description="Glycosyl transferase family 1" evidence="2">
    <location>
        <begin position="179"/>
        <end position="341"/>
    </location>
</feature>
<gene>
    <name evidence="4" type="ORF">Chro_4676</name>
</gene>
<reference evidence="4 5" key="1">
    <citation type="submission" date="2012-06" db="EMBL/GenBank/DDBJ databases">
        <title>Finished chromosome of genome of Chroococcidiopsis thermalis PCC 7203.</title>
        <authorList>
            <consortium name="US DOE Joint Genome Institute"/>
            <person name="Gugger M."/>
            <person name="Coursin T."/>
            <person name="Rippka R."/>
            <person name="Tandeau De Marsac N."/>
            <person name="Huntemann M."/>
            <person name="Wei C.-L."/>
            <person name="Han J."/>
            <person name="Detter J.C."/>
            <person name="Han C."/>
            <person name="Tapia R."/>
            <person name="Davenport K."/>
            <person name="Daligault H."/>
            <person name="Erkkila T."/>
            <person name="Gu W."/>
            <person name="Munk A.C.C."/>
            <person name="Teshima H."/>
            <person name="Xu Y."/>
            <person name="Chain P."/>
            <person name="Chen A."/>
            <person name="Krypides N."/>
            <person name="Mavromatis K."/>
            <person name="Markowitz V."/>
            <person name="Szeto E."/>
            <person name="Ivanova N."/>
            <person name="Mikhailova N."/>
            <person name="Ovchinnikova G."/>
            <person name="Pagani I."/>
            <person name="Pati A."/>
            <person name="Goodwin L."/>
            <person name="Peters L."/>
            <person name="Pitluck S."/>
            <person name="Woyke T."/>
            <person name="Kerfeld C."/>
        </authorList>
    </citation>
    <scope>NUCLEOTIDE SEQUENCE [LARGE SCALE GENOMIC DNA]</scope>
    <source>
        <strain evidence="4 5">PCC 7203</strain>
    </source>
</reference>
<keyword evidence="5" id="KW-1185">Reference proteome</keyword>
<dbReference type="EMBL" id="CP003597">
    <property type="protein sequence ID" value="AFY90062.1"/>
    <property type="molecule type" value="Genomic_DNA"/>
</dbReference>
<dbReference type="HOGENOM" id="CLU_009583_27_5_3"/>
<dbReference type="STRING" id="251229.Chro_4676"/>
<proteinExistence type="predicted"/>
<accession>K9U4M8</accession>
<dbReference type="GO" id="GO:0009103">
    <property type="term" value="P:lipopolysaccharide biosynthetic process"/>
    <property type="evidence" value="ECO:0007669"/>
    <property type="project" value="TreeGrafter"/>
</dbReference>
<dbReference type="RefSeq" id="WP_015156602.1">
    <property type="nucleotide sequence ID" value="NC_019695.1"/>
</dbReference>